<dbReference type="EMBL" id="SRYW01000001">
    <property type="protein sequence ID" value="TGY37189.1"/>
    <property type="molecule type" value="Genomic_DNA"/>
</dbReference>
<evidence type="ECO:0000313" key="3">
    <source>
        <dbReference type="Proteomes" id="UP000306631"/>
    </source>
</evidence>
<keyword evidence="1" id="KW-1133">Transmembrane helix</keyword>
<keyword evidence="1" id="KW-0472">Membrane</keyword>
<proteinExistence type="predicted"/>
<feature type="transmembrane region" description="Helical" evidence="1">
    <location>
        <begin position="45"/>
        <end position="70"/>
    </location>
</feature>
<organism evidence="2 3">
    <name type="scientific">Stenotrophomonas maltophilia</name>
    <name type="common">Pseudomonas maltophilia</name>
    <name type="synonym">Xanthomonas maltophilia</name>
    <dbReference type="NCBI Taxonomy" id="40324"/>
    <lineage>
        <taxon>Bacteria</taxon>
        <taxon>Pseudomonadati</taxon>
        <taxon>Pseudomonadota</taxon>
        <taxon>Gammaproteobacteria</taxon>
        <taxon>Lysobacterales</taxon>
        <taxon>Lysobacteraceae</taxon>
        <taxon>Stenotrophomonas</taxon>
        <taxon>Stenotrophomonas maltophilia group</taxon>
    </lineage>
</organism>
<sequence length="107" mass="11804">MAWLVLLLSWLSFLLPWGWAGLLLGIALGLCGGVLAIATMFKGGVLLGLFQLLLSLLASPVVLLVGMVYFSGLIDDEQLDARDQHHYERQHEHDSTDTLIDVIDLFI</sequence>
<accession>A0A4S2D6D8</accession>
<protein>
    <recommendedName>
        <fullName evidence="4">Transmembrane protein</fullName>
    </recommendedName>
</protein>
<dbReference type="AlphaFoldDB" id="A0A4S2D6D8"/>
<dbReference type="RefSeq" id="WP_136003043.1">
    <property type="nucleotide sequence ID" value="NZ_SRYW01000001.1"/>
</dbReference>
<comment type="caution">
    <text evidence="2">The sequence shown here is derived from an EMBL/GenBank/DDBJ whole genome shotgun (WGS) entry which is preliminary data.</text>
</comment>
<evidence type="ECO:0000256" key="1">
    <source>
        <dbReference type="SAM" id="Phobius"/>
    </source>
</evidence>
<evidence type="ECO:0008006" key="4">
    <source>
        <dbReference type="Google" id="ProtNLM"/>
    </source>
</evidence>
<name>A0A4S2D6D8_STEMA</name>
<evidence type="ECO:0000313" key="2">
    <source>
        <dbReference type="EMBL" id="TGY37189.1"/>
    </source>
</evidence>
<dbReference type="Proteomes" id="UP000306631">
    <property type="component" value="Unassembled WGS sequence"/>
</dbReference>
<feature type="transmembrane region" description="Helical" evidence="1">
    <location>
        <begin position="17"/>
        <end position="38"/>
    </location>
</feature>
<keyword evidence="1" id="KW-0812">Transmembrane</keyword>
<gene>
    <name evidence="2" type="ORF">E5352_01110</name>
</gene>
<reference evidence="2 3" key="1">
    <citation type="submission" date="2019-04" db="EMBL/GenBank/DDBJ databases">
        <title>Microbes associate with the intestines of laboratory mice.</title>
        <authorList>
            <person name="Navarre W."/>
            <person name="Wong E."/>
            <person name="Huang K."/>
            <person name="Tropini C."/>
            <person name="Ng K."/>
            <person name="Yu B."/>
        </authorList>
    </citation>
    <scope>NUCLEOTIDE SEQUENCE [LARGE SCALE GENOMIC DNA]</scope>
    <source>
        <strain evidence="2 3">NM62_B4-13</strain>
    </source>
</reference>